<evidence type="ECO:0000256" key="2">
    <source>
        <dbReference type="ARBA" id="ARBA00008655"/>
    </source>
</evidence>
<dbReference type="RefSeq" id="WP_214790571.1">
    <property type="nucleotide sequence ID" value="NZ_JANIEL010000120.1"/>
</dbReference>
<dbReference type="InterPro" id="IPR004552">
    <property type="entry name" value="AGP_acyltrans"/>
</dbReference>
<accession>A0ABW2PNK9</accession>
<evidence type="ECO:0000256" key="1">
    <source>
        <dbReference type="ARBA" id="ARBA00005189"/>
    </source>
</evidence>
<evidence type="ECO:0000256" key="3">
    <source>
        <dbReference type="ARBA" id="ARBA00022516"/>
    </source>
</evidence>
<dbReference type="InterPro" id="IPR002123">
    <property type="entry name" value="Plipid/glycerol_acylTrfase"/>
</dbReference>
<dbReference type="PANTHER" id="PTHR10434">
    <property type="entry name" value="1-ACYL-SN-GLYCEROL-3-PHOSPHATE ACYLTRANSFERASE"/>
    <property type="match status" value="1"/>
</dbReference>
<dbReference type="EC" id="2.3.1.51" evidence="7"/>
<proteinExistence type="inferred from homology"/>
<keyword evidence="5 7" id="KW-0443">Lipid metabolism</keyword>
<name>A0ABW2PNK9_9BACL</name>
<keyword evidence="6 7" id="KW-0012">Acyltransferase</keyword>
<dbReference type="NCBIfam" id="TIGR00530">
    <property type="entry name" value="AGP_acyltrn"/>
    <property type="match status" value="1"/>
</dbReference>
<reference evidence="10" key="1">
    <citation type="journal article" date="2019" name="Int. J. Syst. Evol. Microbiol.">
        <title>The Global Catalogue of Microorganisms (GCM) 10K type strain sequencing project: providing services to taxonomists for standard genome sequencing and annotation.</title>
        <authorList>
            <consortium name="The Broad Institute Genomics Platform"/>
            <consortium name="The Broad Institute Genome Sequencing Center for Infectious Disease"/>
            <person name="Wu L."/>
            <person name="Ma J."/>
        </authorList>
    </citation>
    <scope>NUCLEOTIDE SEQUENCE [LARGE SCALE GENOMIC DNA]</scope>
    <source>
        <strain evidence="10">CCUG 55590</strain>
    </source>
</reference>
<protein>
    <recommendedName>
        <fullName evidence="7">1-acyl-sn-glycerol-3-phosphate acyltransferase</fullName>
        <ecNumber evidence="7">2.3.1.51</ecNumber>
    </recommendedName>
</protein>
<dbReference type="SMART" id="SM00563">
    <property type="entry name" value="PlsC"/>
    <property type="match status" value="1"/>
</dbReference>
<evidence type="ECO:0000256" key="6">
    <source>
        <dbReference type="ARBA" id="ARBA00023315"/>
    </source>
</evidence>
<gene>
    <name evidence="9" type="ORF">ACFQO8_13010</name>
</gene>
<dbReference type="Pfam" id="PF01553">
    <property type="entry name" value="Acyltransferase"/>
    <property type="match status" value="1"/>
</dbReference>
<feature type="domain" description="Phospholipid/glycerol acyltransferase" evidence="8">
    <location>
        <begin position="69"/>
        <end position="183"/>
    </location>
</feature>
<comment type="caution">
    <text evidence="9">The sequence shown here is derived from an EMBL/GenBank/DDBJ whole genome shotgun (WGS) entry which is preliminary data.</text>
</comment>
<dbReference type="EMBL" id="JBHTCE010000003">
    <property type="protein sequence ID" value="MFC7391054.1"/>
    <property type="molecule type" value="Genomic_DNA"/>
</dbReference>
<dbReference type="GO" id="GO:0016746">
    <property type="term" value="F:acyltransferase activity"/>
    <property type="evidence" value="ECO:0007669"/>
    <property type="project" value="UniProtKB-KW"/>
</dbReference>
<dbReference type="PANTHER" id="PTHR10434:SF64">
    <property type="entry name" value="1-ACYL-SN-GLYCEROL-3-PHOSPHATE ACYLTRANSFERASE-RELATED"/>
    <property type="match status" value="1"/>
</dbReference>
<dbReference type="SUPFAM" id="SSF69593">
    <property type="entry name" value="Glycerol-3-phosphate (1)-acyltransferase"/>
    <property type="match status" value="1"/>
</dbReference>
<keyword evidence="10" id="KW-1185">Reference proteome</keyword>
<sequence length="233" mass="25997">MIRTAVWFFSFFAVLPITVPFLQKAKKIETPQRYRYVQDIAYKWAQFLLKVAGADIRVHGQEQIPDEPVVYVSNHQGNFDVPIMLTATKRPKAFISKIEVQKFPIIPRWMEMMGCIFIDRSDRRQSIKAIRSGVETIQSGQSMIVFPEGTRSKGGPMKEFKAGSLTLATSSGAKIVPVAIQGSYKLLEAKNRITPATVDVTFLPAIDPADLPNKEIAATVEAAIRQQIEGDNA</sequence>
<dbReference type="Proteomes" id="UP001596439">
    <property type="component" value="Unassembled WGS sequence"/>
</dbReference>
<keyword evidence="4 7" id="KW-0808">Transferase</keyword>
<keyword evidence="3 7" id="KW-0444">Lipid biosynthesis</keyword>
<evidence type="ECO:0000313" key="9">
    <source>
        <dbReference type="EMBL" id="MFC7391054.1"/>
    </source>
</evidence>
<comment type="pathway">
    <text evidence="1">Lipid metabolism.</text>
</comment>
<comment type="domain">
    <text evidence="7">The HXXXXD motif is essential for acyltransferase activity and may constitute the binding site for the phosphate moiety of the glycerol-3-phosphate.</text>
</comment>
<comment type="catalytic activity">
    <reaction evidence="7">
        <text>a 1-acyl-sn-glycero-3-phosphate + an acyl-CoA = a 1,2-diacyl-sn-glycero-3-phosphate + CoA</text>
        <dbReference type="Rhea" id="RHEA:19709"/>
        <dbReference type="ChEBI" id="CHEBI:57287"/>
        <dbReference type="ChEBI" id="CHEBI:57970"/>
        <dbReference type="ChEBI" id="CHEBI:58342"/>
        <dbReference type="ChEBI" id="CHEBI:58608"/>
        <dbReference type="EC" id="2.3.1.51"/>
    </reaction>
</comment>
<evidence type="ECO:0000256" key="7">
    <source>
        <dbReference type="RuleBase" id="RU361267"/>
    </source>
</evidence>
<comment type="similarity">
    <text evidence="2 7">Belongs to the 1-acyl-sn-glycerol-3-phosphate acyltransferase family.</text>
</comment>
<organism evidence="9 10">
    <name type="scientific">Exiguobacterium aestuarii</name>
    <dbReference type="NCBI Taxonomy" id="273527"/>
    <lineage>
        <taxon>Bacteria</taxon>
        <taxon>Bacillati</taxon>
        <taxon>Bacillota</taxon>
        <taxon>Bacilli</taxon>
        <taxon>Bacillales</taxon>
        <taxon>Bacillales Family XII. Incertae Sedis</taxon>
        <taxon>Exiguobacterium</taxon>
    </lineage>
</organism>
<evidence type="ECO:0000256" key="5">
    <source>
        <dbReference type="ARBA" id="ARBA00023098"/>
    </source>
</evidence>
<evidence type="ECO:0000259" key="8">
    <source>
        <dbReference type="SMART" id="SM00563"/>
    </source>
</evidence>
<keyword evidence="7" id="KW-1208">Phospholipid metabolism</keyword>
<dbReference type="CDD" id="cd07989">
    <property type="entry name" value="LPLAT_AGPAT-like"/>
    <property type="match status" value="1"/>
</dbReference>
<keyword evidence="7" id="KW-0594">Phospholipid biosynthesis</keyword>
<evidence type="ECO:0000256" key="4">
    <source>
        <dbReference type="ARBA" id="ARBA00022679"/>
    </source>
</evidence>
<evidence type="ECO:0000313" key="10">
    <source>
        <dbReference type="Proteomes" id="UP001596439"/>
    </source>
</evidence>